<evidence type="ECO:0000256" key="5">
    <source>
        <dbReference type="ARBA" id="ARBA00022989"/>
    </source>
</evidence>
<evidence type="ECO:0000313" key="10">
    <source>
        <dbReference type="Proteomes" id="UP000029050"/>
    </source>
</evidence>
<dbReference type="EC" id="2.4.1.12" evidence="9"/>
<feature type="transmembrane region" description="Helical" evidence="7">
    <location>
        <begin position="353"/>
        <end position="381"/>
    </location>
</feature>
<keyword evidence="2 9" id="KW-0328">Glycosyltransferase</keyword>
<accession>A0A087CJC7</accession>
<sequence>MKSKVVRQNVVFVLAMILTTIYLFWRLFFTLPLHDGVWNVVAGVLLLVAETVTIATTFDLFLQRIRMKRFHLELPEIAAEDYPDVDVLIATHNEEIDLLYKTVSACTFMDYPDKHKVHIFVCDDGNRPEVAEMAAGLGVGYIGLENNTEAKSGNYNNALKHTGSAIFATFDTDMIPRHDFLMKTVPYFLLPEYVKEGGVWRRREPDEMDGDTAIGLVQTPQSFYNPDLFQFNLYAEHIVPNEQDFFSRQVNVMRNTSNSVAYTGSNAVLSRKAMEDIGGFPLNTITEDFETSLRMQQLGYTTYASDEVVSSGLSTTTIPAMIKQRTRWARGIIQSMQNAHPFRRGKLSVTGKISYLGTFLYWWSFANRLIFILAPILFALFDFRIVVAGIEPLLLIWLPAYAFYAGAMRYLSGDMRNQRWSQVIDTILMPYLIVPVLLETLAHPPAHLPCD</sequence>
<feature type="transmembrane region" description="Helical" evidence="7">
    <location>
        <begin position="9"/>
        <end position="28"/>
    </location>
</feature>
<evidence type="ECO:0000256" key="4">
    <source>
        <dbReference type="ARBA" id="ARBA00022692"/>
    </source>
</evidence>
<evidence type="ECO:0000259" key="8">
    <source>
        <dbReference type="Pfam" id="PF13632"/>
    </source>
</evidence>
<protein>
    <submittedName>
        <fullName evidence="9">Glycosyl transferase, family 2</fullName>
        <ecNumber evidence="9">2.4.1.12</ecNumber>
    </submittedName>
</protein>
<keyword evidence="6 7" id="KW-0472">Membrane</keyword>
<dbReference type="CDD" id="cd06421">
    <property type="entry name" value="CESA_CelA_like"/>
    <property type="match status" value="1"/>
</dbReference>
<dbReference type="GO" id="GO:0035438">
    <property type="term" value="F:cyclic-di-GMP binding"/>
    <property type="evidence" value="ECO:0007669"/>
    <property type="project" value="InterPro"/>
</dbReference>
<feature type="transmembrane region" description="Helical" evidence="7">
    <location>
        <begin position="423"/>
        <end position="442"/>
    </location>
</feature>
<comment type="caution">
    <text evidence="9">The sequence shown here is derived from an EMBL/GenBank/DDBJ whole genome shotgun (WGS) entry which is preliminary data.</text>
</comment>
<evidence type="ECO:0000313" key="9">
    <source>
        <dbReference type="EMBL" id="KFI83377.1"/>
    </source>
</evidence>
<dbReference type="RefSeq" id="WP_051921504.1">
    <property type="nucleotide sequence ID" value="NZ_JGZI01000007.1"/>
</dbReference>
<evidence type="ECO:0000256" key="1">
    <source>
        <dbReference type="ARBA" id="ARBA00004141"/>
    </source>
</evidence>
<dbReference type="AlphaFoldDB" id="A0A087CJC7"/>
<dbReference type="PANTHER" id="PTHR43867:SF2">
    <property type="entry name" value="CELLULOSE SYNTHASE CATALYTIC SUBUNIT A [UDP-FORMING]"/>
    <property type="match status" value="1"/>
</dbReference>
<keyword evidence="5 7" id="KW-1133">Transmembrane helix</keyword>
<reference evidence="9 10" key="1">
    <citation type="submission" date="2014-03" db="EMBL/GenBank/DDBJ databases">
        <title>Genomics of Bifidobacteria.</title>
        <authorList>
            <person name="Ventura M."/>
            <person name="Milani C."/>
            <person name="Lugli G.A."/>
        </authorList>
    </citation>
    <scope>NUCLEOTIDE SEQUENCE [LARGE SCALE GENOMIC DNA]</scope>
    <source>
        <strain evidence="9 10">LMG 21775</strain>
    </source>
</reference>
<dbReference type="Gene3D" id="3.90.550.10">
    <property type="entry name" value="Spore Coat Polysaccharide Biosynthesis Protein SpsA, Chain A"/>
    <property type="match status" value="1"/>
</dbReference>
<dbReference type="InterPro" id="IPR001173">
    <property type="entry name" value="Glyco_trans_2-like"/>
</dbReference>
<feature type="domain" description="Glycosyltransferase 2-like" evidence="8">
    <location>
        <begin position="207"/>
        <end position="403"/>
    </location>
</feature>
<feature type="transmembrane region" description="Helical" evidence="7">
    <location>
        <begin position="40"/>
        <end position="62"/>
    </location>
</feature>
<evidence type="ECO:0000256" key="6">
    <source>
        <dbReference type="ARBA" id="ARBA00023136"/>
    </source>
</evidence>
<dbReference type="GO" id="GO:0016760">
    <property type="term" value="F:cellulose synthase (UDP-forming) activity"/>
    <property type="evidence" value="ECO:0007669"/>
    <property type="project" value="UniProtKB-EC"/>
</dbReference>
<gene>
    <name evidence="9" type="ORF">BPSY_0472</name>
</gene>
<dbReference type="PANTHER" id="PTHR43867">
    <property type="entry name" value="CELLULOSE SYNTHASE CATALYTIC SUBUNIT A [UDP-FORMING]"/>
    <property type="match status" value="1"/>
</dbReference>
<dbReference type="InterPro" id="IPR050321">
    <property type="entry name" value="Glycosyltr_2/OpgH_subfam"/>
</dbReference>
<dbReference type="InterPro" id="IPR029044">
    <property type="entry name" value="Nucleotide-diphossugar_trans"/>
</dbReference>
<evidence type="ECO:0000256" key="7">
    <source>
        <dbReference type="SAM" id="Phobius"/>
    </source>
</evidence>
<organism evidence="9 10">
    <name type="scientific">Bifidobacterium psychraerophilum</name>
    <dbReference type="NCBI Taxonomy" id="218140"/>
    <lineage>
        <taxon>Bacteria</taxon>
        <taxon>Bacillati</taxon>
        <taxon>Actinomycetota</taxon>
        <taxon>Actinomycetes</taxon>
        <taxon>Bifidobacteriales</taxon>
        <taxon>Bifidobacteriaceae</taxon>
        <taxon>Bifidobacterium</taxon>
    </lineage>
</organism>
<dbReference type="InterPro" id="IPR003919">
    <property type="entry name" value="Cell_synth_A"/>
</dbReference>
<feature type="transmembrane region" description="Helical" evidence="7">
    <location>
        <begin position="393"/>
        <end position="411"/>
    </location>
</feature>
<dbReference type="OrthoDB" id="9806824at2"/>
<dbReference type="EMBL" id="JGZI01000007">
    <property type="protein sequence ID" value="KFI83377.1"/>
    <property type="molecule type" value="Genomic_DNA"/>
</dbReference>
<keyword evidence="3 9" id="KW-0808">Transferase</keyword>
<comment type="subcellular location">
    <subcellularLocation>
        <location evidence="1">Membrane</location>
        <topology evidence="1">Multi-pass membrane protein</topology>
    </subcellularLocation>
</comment>
<name>A0A087CJC7_9BIFI</name>
<dbReference type="GO" id="GO:0006011">
    <property type="term" value="P:UDP-alpha-D-glucose metabolic process"/>
    <property type="evidence" value="ECO:0007669"/>
    <property type="project" value="InterPro"/>
</dbReference>
<keyword evidence="10" id="KW-1185">Reference proteome</keyword>
<evidence type="ECO:0000256" key="3">
    <source>
        <dbReference type="ARBA" id="ARBA00022679"/>
    </source>
</evidence>
<dbReference type="Pfam" id="PF13632">
    <property type="entry name" value="Glyco_trans_2_3"/>
    <property type="match status" value="1"/>
</dbReference>
<dbReference type="GeneID" id="98299678"/>
<dbReference type="eggNOG" id="COG1215">
    <property type="taxonomic scope" value="Bacteria"/>
</dbReference>
<dbReference type="GO" id="GO:0005886">
    <property type="term" value="C:plasma membrane"/>
    <property type="evidence" value="ECO:0007669"/>
    <property type="project" value="TreeGrafter"/>
</dbReference>
<dbReference type="PRINTS" id="PR01439">
    <property type="entry name" value="CELLSNTHASEA"/>
</dbReference>
<evidence type="ECO:0000256" key="2">
    <source>
        <dbReference type="ARBA" id="ARBA00022676"/>
    </source>
</evidence>
<keyword evidence="4 7" id="KW-0812">Transmembrane</keyword>
<proteinExistence type="predicted"/>
<dbReference type="STRING" id="218140.BPSY_0472"/>
<dbReference type="SUPFAM" id="SSF53448">
    <property type="entry name" value="Nucleotide-diphospho-sugar transferases"/>
    <property type="match status" value="1"/>
</dbReference>
<dbReference type="Proteomes" id="UP000029050">
    <property type="component" value="Unassembled WGS sequence"/>
</dbReference>